<evidence type="ECO:0000256" key="6">
    <source>
        <dbReference type="ARBA" id="ARBA00023180"/>
    </source>
</evidence>
<reference evidence="8 9" key="1">
    <citation type="journal article" date="2021" name="Sci. Rep.">
        <title>The genome of the diatom Chaetoceros tenuissimus carries an ancient integrated fragment of an extant virus.</title>
        <authorList>
            <person name="Hongo Y."/>
            <person name="Kimura K."/>
            <person name="Takaki Y."/>
            <person name="Yoshida Y."/>
            <person name="Baba S."/>
            <person name="Kobayashi G."/>
            <person name="Nagasaki K."/>
            <person name="Hano T."/>
            <person name="Tomaru Y."/>
        </authorList>
    </citation>
    <scope>NUCLEOTIDE SEQUENCE [LARGE SCALE GENOMIC DNA]</scope>
    <source>
        <strain evidence="8 9">NIES-3715</strain>
    </source>
</reference>
<dbReference type="Pfam" id="PF04515">
    <property type="entry name" value="Choline_transpo"/>
    <property type="match status" value="1"/>
</dbReference>
<dbReference type="EMBL" id="BLLK01000020">
    <property type="protein sequence ID" value="GFH44758.1"/>
    <property type="molecule type" value="Genomic_DNA"/>
</dbReference>
<protein>
    <recommendedName>
        <fullName evidence="7">Choline transporter-like protein</fullName>
    </recommendedName>
</protein>
<dbReference type="GO" id="GO:0022857">
    <property type="term" value="F:transmembrane transporter activity"/>
    <property type="evidence" value="ECO:0007669"/>
    <property type="project" value="UniProtKB-UniRule"/>
</dbReference>
<comment type="subcellular location">
    <subcellularLocation>
        <location evidence="7">Cell membrane</location>
        <topology evidence="7">Multi-pass membrane protein</topology>
    </subcellularLocation>
    <subcellularLocation>
        <location evidence="1">Membrane</location>
        <topology evidence="1">Multi-pass membrane protein</topology>
    </subcellularLocation>
</comment>
<comment type="caution">
    <text evidence="7">Lacks conserved residue(s) required for the propagation of feature annotation.</text>
</comment>
<feature type="transmembrane region" description="Helical" evidence="7">
    <location>
        <begin position="314"/>
        <end position="341"/>
    </location>
</feature>
<dbReference type="InterPro" id="IPR007603">
    <property type="entry name" value="Choline_transptr-like"/>
</dbReference>
<feature type="transmembrane region" description="Helical" evidence="7">
    <location>
        <begin position="230"/>
        <end position="251"/>
    </location>
</feature>
<evidence type="ECO:0000256" key="7">
    <source>
        <dbReference type="RuleBase" id="RU368066"/>
    </source>
</evidence>
<keyword evidence="9" id="KW-1185">Reference proteome</keyword>
<feature type="transmembrane region" description="Helical" evidence="7">
    <location>
        <begin position="371"/>
        <end position="392"/>
    </location>
</feature>
<dbReference type="Proteomes" id="UP001054902">
    <property type="component" value="Unassembled WGS sequence"/>
</dbReference>
<accession>A0AAD3CFM8</accession>
<gene>
    <name evidence="8" type="ORF">CTEN210_01232</name>
</gene>
<keyword evidence="4 7" id="KW-1133">Transmembrane helix</keyword>
<evidence type="ECO:0000256" key="4">
    <source>
        <dbReference type="ARBA" id="ARBA00022989"/>
    </source>
</evidence>
<dbReference type="AlphaFoldDB" id="A0AAD3CFM8"/>
<evidence type="ECO:0000313" key="9">
    <source>
        <dbReference type="Proteomes" id="UP001054902"/>
    </source>
</evidence>
<comment type="similarity">
    <text evidence="2 7">Belongs to the CTL (choline transporter-like) family.</text>
</comment>
<comment type="function">
    <text evidence="7">Choline transporter.</text>
</comment>
<comment type="caution">
    <text evidence="8">The sequence shown here is derived from an EMBL/GenBank/DDBJ whole genome shotgun (WGS) entry which is preliminary data.</text>
</comment>
<dbReference type="GO" id="GO:0005886">
    <property type="term" value="C:plasma membrane"/>
    <property type="evidence" value="ECO:0007669"/>
    <property type="project" value="UniProtKB-SubCell"/>
</dbReference>
<evidence type="ECO:0000256" key="3">
    <source>
        <dbReference type="ARBA" id="ARBA00022692"/>
    </source>
</evidence>
<dbReference type="PANTHER" id="PTHR12385:SF14">
    <property type="entry name" value="CHOLINE TRANSPORTER-LIKE 2"/>
    <property type="match status" value="1"/>
</dbReference>
<evidence type="ECO:0000256" key="5">
    <source>
        <dbReference type="ARBA" id="ARBA00023136"/>
    </source>
</evidence>
<evidence type="ECO:0000256" key="2">
    <source>
        <dbReference type="ARBA" id="ARBA00007168"/>
    </source>
</evidence>
<feature type="transmembrane region" description="Helical" evidence="7">
    <location>
        <begin position="201"/>
        <end position="223"/>
    </location>
</feature>
<proteinExistence type="inferred from homology"/>
<evidence type="ECO:0000256" key="1">
    <source>
        <dbReference type="ARBA" id="ARBA00004141"/>
    </source>
</evidence>
<keyword evidence="5 7" id="KW-0472">Membrane</keyword>
<dbReference type="PANTHER" id="PTHR12385">
    <property type="entry name" value="CHOLINE TRANSPORTER-LIKE (SLC FAMILY 44)"/>
    <property type="match status" value="1"/>
</dbReference>
<organism evidence="8 9">
    <name type="scientific">Chaetoceros tenuissimus</name>
    <dbReference type="NCBI Taxonomy" id="426638"/>
    <lineage>
        <taxon>Eukaryota</taxon>
        <taxon>Sar</taxon>
        <taxon>Stramenopiles</taxon>
        <taxon>Ochrophyta</taxon>
        <taxon>Bacillariophyta</taxon>
        <taxon>Coscinodiscophyceae</taxon>
        <taxon>Chaetocerotophycidae</taxon>
        <taxon>Chaetocerotales</taxon>
        <taxon>Chaetocerotaceae</taxon>
        <taxon>Chaetoceros</taxon>
    </lineage>
</organism>
<feature type="transmembrane region" description="Helical" evidence="7">
    <location>
        <begin position="271"/>
        <end position="293"/>
    </location>
</feature>
<feature type="transmembrane region" description="Helical" evidence="7">
    <location>
        <begin position="21"/>
        <end position="39"/>
    </location>
</feature>
<name>A0AAD3CFM8_9STRA</name>
<keyword evidence="3 7" id="KW-0812">Transmembrane</keyword>
<sequence>MTIEIPVDFGGPVKRRGFTDVFFLVLLLSTWAITSWIGVDSVRNVNFDTVRNPVDYNGRTCGVDKDSEGNTLGGYWYPVDSQNNGVCVDEYPSEDSFSPTSRTDLICKDNQDILNMEGCNSNGILLDTNVNVMVTCGACMFKTKAIKFNRYCNPVSISSLMDTFNEVVIVSANEEIAQWRNFAFASYIDKVIKDLIVAAKVVGGIGFGGSFLLGLLFVFLFMCPCSIGPLLWMSNLLSATLFSGIGALFFFLADEYEKDEGGKYTENEALFVLVLAYASWIVGGLILLSTLCMRREIGNFIGLAKVASVAIKDATFSPFLAIASSISYVIIICAFVLWLVAIAVSKESKEEAGSAFGFEMTYTKEEYPPSAYAKFAALLLGLFWTVEFLVVLQKLAFSHLFGEWYFTPAKEYGTKVSVCRSTLVALFRHTGTAAFGSLVMNIIMAIRLPLMLCCEATSCCCCLFVKSLSNDSYNHSALFGKNLYRSSNESYAIIKNNQDLWNEIGSTSHLSILYPRAFIASTTTLVSYLTLDRYYKEELFSIPTLTILVFIVSWNVAEIFMNLVSDAVSSITYCYFVDGEMMGTEGAQYTPKELDAFLDNLLGETSFGVAQHSHKKTSNKWEE</sequence>
<evidence type="ECO:0000313" key="8">
    <source>
        <dbReference type="EMBL" id="GFH44758.1"/>
    </source>
</evidence>
<keyword evidence="6" id="KW-0325">Glycoprotein</keyword>